<organism evidence="11 12">
    <name type="scientific">Chitinophaga caseinilytica</name>
    <dbReference type="NCBI Taxonomy" id="2267521"/>
    <lineage>
        <taxon>Bacteria</taxon>
        <taxon>Pseudomonadati</taxon>
        <taxon>Bacteroidota</taxon>
        <taxon>Chitinophagia</taxon>
        <taxon>Chitinophagales</taxon>
        <taxon>Chitinophagaceae</taxon>
        <taxon>Chitinophaga</taxon>
    </lineage>
</organism>
<dbReference type="SUPFAM" id="SSF56235">
    <property type="entry name" value="N-terminal nucleophile aminohydrolases (Ntn hydrolases)"/>
    <property type="match status" value="1"/>
</dbReference>
<keyword evidence="7 9" id="KW-0012">Acyltransferase</keyword>
<evidence type="ECO:0000313" key="12">
    <source>
        <dbReference type="Proteomes" id="UP001449657"/>
    </source>
</evidence>
<evidence type="ECO:0000256" key="3">
    <source>
        <dbReference type="ARBA" id="ARBA00009381"/>
    </source>
</evidence>
<keyword evidence="10" id="KW-0732">Signal</keyword>
<dbReference type="InterPro" id="IPR029055">
    <property type="entry name" value="Ntn_hydrolases_N"/>
</dbReference>
<keyword evidence="4 9" id="KW-0808">Transferase</keyword>
<feature type="chain" id="PRO_5045585582" description="Glutathione hydrolase proenzyme" evidence="10">
    <location>
        <begin position="19"/>
        <end position="561"/>
    </location>
</feature>
<evidence type="ECO:0000256" key="5">
    <source>
        <dbReference type="ARBA" id="ARBA00022801"/>
    </source>
</evidence>
<comment type="similarity">
    <text evidence="3 9">Belongs to the gamma-glutamyltransferase family.</text>
</comment>
<evidence type="ECO:0000313" key="11">
    <source>
        <dbReference type="EMBL" id="WZN44143.1"/>
    </source>
</evidence>
<evidence type="ECO:0000256" key="2">
    <source>
        <dbReference type="ARBA" id="ARBA00001089"/>
    </source>
</evidence>
<keyword evidence="6 9" id="KW-0865">Zymogen</keyword>
<evidence type="ECO:0000256" key="10">
    <source>
        <dbReference type="SAM" id="SignalP"/>
    </source>
</evidence>
<evidence type="ECO:0000256" key="1">
    <source>
        <dbReference type="ARBA" id="ARBA00001049"/>
    </source>
</evidence>
<name>A0ABZ2YWM1_9BACT</name>
<dbReference type="NCBIfam" id="TIGR00066">
    <property type="entry name" value="g_glut_trans"/>
    <property type="match status" value="1"/>
</dbReference>
<dbReference type="Pfam" id="PF01019">
    <property type="entry name" value="G_glu_transpept"/>
    <property type="match status" value="1"/>
</dbReference>
<dbReference type="PANTHER" id="PTHR43199">
    <property type="entry name" value="GLUTATHIONE HYDROLASE"/>
    <property type="match status" value="1"/>
</dbReference>
<evidence type="ECO:0000256" key="7">
    <source>
        <dbReference type="ARBA" id="ARBA00023315"/>
    </source>
</evidence>
<keyword evidence="12" id="KW-1185">Reference proteome</keyword>
<dbReference type="EC" id="3.4.19.13" evidence="9"/>
<dbReference type="Gene3D" id="1.10.246.130">
    <property type="match status" value="1"/>
</dbReference>
<evidence type="ECO:0000256" key="8">
    <source>
        <dbReference type="ARBA" id="ARBA00047417"/>
    </source>
</evidence>
<gene>
    <name evidence="11" type="primary">ggt</name>
    <name evidence="11" type="ORF">WJU22_14680</name>
</gene>
<comment type="pathway">
    <text evidence="9">Sulfur metabolism; glutathione metabolism.</text>
</comment>
<comment type="PTM">
    <text evidence="9">Cleaved by autocatalysis into a large and a small subunit.</text>
</comment>
<dbReference type="InterPro" id="IPR043138">
    <property type="entry name" value="GGT_lsub"/>
</dbReference>
<comment type="subunit">
    <text evidence="9">This enzyme consists of two polypeptide chains, which are synthesized in precursor form from a single polypeptide.</text>
</comment>
<evidence type="ECO:0000256" key="9">
    <source>
        <dbReference type="RuleBase" id="RU368036"/>
    </source>
</evidence>
<dbReference type="GO" id="GO:0103068">
    <property type="term" value="F:leukotriene C4 gamma-glutamyl transferase activity"/>
    <property type="evidence" value="ECO:0007669"/>
    <property type="project" value="UniProtKB-EC"/>
</dbReference>
<dbReference type="InterPro" id="IPR000101">
    <property type="entry name" value="GGT_peptidase"/>
</dbReference>
<dbReference type="InterPro" id="IPR055262">
    <property type="entry name" value="GGT_CS"/>
</dbReference>
<dbReference type="PANTHER" id="PTHR43199:SF1">
    <property type="entry name" value="GLUTATHIONE HYDROLASE PROENZYME"/>
    <property type="match status" value="1"/>
</dbReference>
<dbReference type="EC" id="2.3.2.2" evidence="9"/>
<sequence>MRIFLFPLLLLTCLVSVAQQPGPYHYSVRKYMEAKRFAVSSAHPLASEAGARIMREGGNAVDAAIAVQLALAVVYPAAGNLGGGGFLVARLADGRNISIDYREKAPARAYRDMYLDSAGNPVVRRSLDGHLAAGVPGTVAGLVASQKYGRLPLSRLAAPAIELAEKGFVITEREADGLNRLREAFIQLNTRPVAFVKDAPWKAGDTLVQRDLAGTLRRIARKGMKGFYAGETAKLVAAEMKRGGGIITEKDMAAYKAASRKPVEFDFRGHTVISMPLPSSGGIGLQQMLGMMDATHPEQFAFHSPEAVQRMIEAERRAYADRAEFLGDPDFVKVPVAQLTGNAYLRQRMADFTPGKPTPSKDIKAGGPFESMETTHLSVVDAEGNAVAVTTTLNGGYGSKVVVGGAGFLLNNEMDDFSVKPGAPNMYGLLGTEANAIAPGKRMLSSMTPTIVLKNGKPYLVTGTPGGSTIITSMFQTIVNDIVYGLDAKTNVNAPKFHHQWWPEDVMVEREFPEATRAALEKMGYKLKTGGPWSRTELIRIENGKIEAVGDWRGDDSVAGE</sequence>
<keyword evidence="5 9" id="KW-0378">Hydrolase</keyword>
<dbReference type="InterPro" id="IPR043137">
    <property type="entry name" value="GGT_ssub_C"/>
</dbReference>
<comment type="catalytic activity">
    <reaction evidence="8 9">
        <text>an N-terminal (5-L-glutamyl)-[peptide] + an alpha-amino acid = 5-L-glutamyl amino acid + an N-terminal L-alpha-aminoacyl-[peptide]</text>
        <dbReference type="Rhea" id="RHEA:23904"/>
        <dbReference type="Rhea" id="RHEA-COMP:9780"/>
        <dbReference type="Rhea" id="RHEA-COMP:9795"/>
        <dbReference type="ChEBI" id="CHEBI:77644"/>
        <dbReference type="ChEBI" id="CHEBI:78597"/>
        <dbReference type="ChEBI" id="CHEBI:78599"/>
        <dbReference type="ChEBI" id="CHEBI:78608"/>
        <dbReference type="EC" id="2.3.2.2"/>
    </reaction>
</comment>
<dbReference type="Gene3D" id="3.60.20.40">
    <property type="match status" value="1"/>
</dbReference>
<proteinExistence type="inferred from homology"/>
<evidence type="ECO:0000256" key="6">
    <source>
        <dbReference type="ARBA" id="ARBA00023145"/>
    </source>
</evidence>
<reference evidence="11 12" key="1">
    <citation type="submission" date="2024-03" db="EMBL/GenBank/DDBJ databases">
        <title>Chitinophaga caseinilytica sp. nov., a casein hydrolysing bacterium isolated from forest soil.</title>
        <authorList>
            <person name="Lee D.S."/>
            <person name="Han D.M."/>
            <person name="Baek J.H."/>
            <person name="Choi D.G."/>
            <person name="Jeon J.H."/>
            <person name="Jeon C.O."/>
        </authorList>
    </citation>
    <scope>NUCLEOTIDE SEQUENCE [LARGE SCALE GENOMIC DNA]</scope>
    <source>
        <strain evidence="11 12">KACC 19118</strain>
    </source>
</reference>
<dbReference type="InterPro" id="IPR051792">
    <property type="entry name" value="GGT_bact"/>
</dbReference>
<feature type="signal peptide" evidence="10">
    <location>
        <begin position="1"/>
        <end position="18"/>
    </location>
</feature>
<comment type="catalytic activity">
    <reaction evidence="1 9">
        <text>an S-substituted glutathione + H2O = an S-substituted L-cysteinylglycine + L-glutamate</text>
        <dbReference type="Rhea" id="RHEA:59468"/>
        <dbReference type="ChEBI" id="CHEBI:15377"/>
        <dbReference type="ChEBI" id="CHEBI:29985"/>
        <dbReference type="ChEBI" id="CHEBI:90779"/>
        <dbReference type="ChEBI" id="CHEBI:143103"/>
        <dbReference type="EC" id="3.4.19.13"/>
    </reaction>
</comment>
<protein>
    <recommendedName>
        <fullName evidence="9">Glutathione hydrolase proenzyme</fullName>
        <ecNumber evidence="9">2.3.2.2</ecNumber>
        <ecNumber evidence="9">3.4.19.13</ecNumber>
    </recommendedName>
    <component>
        <recommendedName>
            <fullName evidence="9">Glutathione hydrolase large chain</fullName>
        </recommendedName>
    </component>
    <component>
        <recommendedName>
            <fullName evidence="9">Glutathione hydrolase small chain</fullName>
        </recommendedName>
    </component>
</protein>
<dbReference type="Proteomes" id="UP001449657">
    <property type="component" value="Chromosome"/>
</dbReference>
<dbReference type="EMBL" id="CP150096">
    <property type="protein sequence ID" value="WZN44143.1"/>
    <property type="molecule type" value="Genomic_DNA"/>
</dbReference>
<accession>A0ABZ2YWM1</accession>
<dbReference type="PRINTS" id="PR01210">
    <property type="entry name" value="GGTRANSPTASE"/>
</dbReference>
<keyword evidence="9" id="KW-0317">Glutathione biosynthesis</keyword>
<comment type="catalytic activity">
    <reaction evidence="2 9">
        <text>glutathione + H2O = L-cysteinylglycine + L-glutamate</text>
        <dbReference type="Rhea" id="RHEA:28807"/>
        <dbReference type="ChEBI" id="CHEBI:15377"/>
        <dbReference type="ChEBI" id="CHEBI:29985"/>
        <dbReference type="ChEBI" id="CHEBI:57925"/>
        <dbReference type="ChEBI" id="CHEBI:61694"/>
        <dbReference type="EC" id="3.4.19.13"/>
    </reaction>
</comment>
<evidence type="ECO:0000256" key="4">
    <source>
        <dbReference type="ARBA" id="ARBA00022679"/>
    </source>
</evidence>
<dbReference type="PROSITE" id="PS00462">
    <property type="entry name" value="G_GLU_TRANSPEPTIDASE"/>
    <property type="match status" value="1"/>
</dbReference>
<dbReference type="RefSeq" id="WP_341838935.1">
    <property type="nucleotide sequence ID" value="NZ_CP149792.1"/>
</dbReference>